<keyword evidence="2" id="KW-0732">Signal</keyword>
<dbReference type="InterPro" id="IPR006693">
    <property type="entry name" value="AB_hydrolase_lipase"/>
</dbReference>
<dbReference type="Proteomes" id="UP000077202">
    <property type="component" value="Unassembled WGS sequence"/>
</dbReference>
<feature type="region of interest" description="Disordered" evidence="1">
    <location>
        <begin position="381"/>
        <end position="437"/>
    </location>
</feature>
<feature type="signal peptide" evidence="2">
    <location>
        <begin position="1"/>
        <end position="31"/>
    </location>
</feature>
<dbReference type="Gene3D" id="3.40.50.1820">
    <property type="entry name" value="alpha/beta hydrolase"/>
    <property type="match status" value="2"/>
</dbReference>
<feature type="chain" id="PRO_5008052464" description="Partial AB-hydrolase lipase domain-containing protein" evidence="2">
    <location>
        <begin position="32"/>
        <end position="798"/>
    </location>
</feature>
<dbReference type="GO" id="GO:0006629">
    <property type="term" value="P:lipid metabolic process"/>
    <property type="evidence" value="ECO:0007669"/>
    <property type="project" value="InterPro"/>
</dbReference>
<feature type="domain" description="Partial AB-hydrolase lipase" evidence="3">
    <location>
        <begin position="53"/>
        <end position="81"/>
    </location>
</feature>
<evidence type="ECO:0000313" key="5">
    <source>
        <dbReference type="Proteomes" id="UP000077202"/>
    </source>
</evidence>
<evidence type="ECO:0000256" key="2">
    <source>
        <dbReference type="SAM" id="SignalP"/>
    </source>
</evidence>
<protein>
    <recommendedName>
        <fullName evidence="3">Partial AB-hydrolase lipase domain-containing protein</fullName>
    </recommendedName>
</protein>
<sequence>MGSSIRPLSSWLSLALALVALVATLAAVSQGVEIPTIYLDASSTYCEIHVIPRGYDCEEHEVYSDDGYMLRLHRIIPRGSKHKSVWEELEPTNRLQRKIPFPVLKDLPQVTEAVISYATHPTSILEGPPSPPSTSYSPPGGYGAPPSTGTGGWSTSPLSYSSPAEGDGYEPQIRIFSSSPTGQFTDEGSYPTPGEYGAPSSSISPPGTGTNGESTSALYYSTSAGGDESRITHSSSSPGEFTDASTGADGESTSPLSYSTPAEGDGNEPRIPLNSSLTTGDFTDAVSYPPPSGYRTPSSSISPPGTGTNGESTSPLFYSTLAEVHGYEPQVSLSSSLPTGVNSPVVSYRPPGGYGAPSYSISPQGTCTYAGWTSPPTTALSPLVADGGSGFGGSPPSSSSSAECPSGLSSPILAKGRPKSNDGPEQPRTRTRQAGVVDRGPVLLMHHELLNGESWFTSVYPGNDTLLPFSLVDQGFDVWIGHERATLWSHGHRSLTPDDDEYWNWSWDQHVEHDVPKLLTHIRDETGSRVHYVGVSLSAAVGAAAATNAGVASLMESLTMIAPAVYRGKTTSAVVQAWDPVLSRSASSMSDYEWHDRRLQPFSLQREFHVDAIPLTGPASRLRLAISGDGTFLLLFGSPHPSALELWARSIPFHRCPNVVSLDNGWDGVTSYKNLEHLHQGISRNTFQHFDYGSAALNGLEYNGKTDPPTYEPKHIPSDLPMLVVYGGQDSYSPPDGVQEFMSLTQKMPQSVYLPHYAHFDLSLSLHRADDVYGPITAFLQDQYGHEEPYYPSSDSKL</sequence>
<reference evidence="4" key="1">
    <citation type="submission" date="2016-03" db="EMBL/GenBank/DDBJ databases">
        <title>Mechanisms controlling the formation of the plant cell surface in tip-growing cells are functionally conserved among land plants.</title>
        <authorList>
            <person name="Honkanen S."/>
            <person name="Jones V.A."/>
            <person name="Morieri G."/>
            <person name="Champion C."/>
            <person name="Hetherington A.J."/>
            <person name="Kelly S."/>
            <person name="Saint-Marcoux D."/>
            <person name="Proust H."/>
            <person name="Prescott H."/>
            <person name="Dolan L."/>
        </authorList>
    </citation>
    <scope>NUCLEOTIDE SEQUENCE [LARGE SCALE GENOMIC DNA]</scope>
    <source>
        <tissue evidence="4">Whole gametophyte</tissue>
    </source>
</reference>
<evidence type="ECO:0000313" key="4">
    <source>
        <dbReference type="EMBL" id="OAE30283.1"/>
    </source>
</evidence>
<dbReference type="AlphaFoldDB" id="A0A176WCB0"/>
<keyword evidence="5" id="KW-1185">Reference proteome</keyword>
<dbReference type="SUPFAM" id="SSF53474">
    <property type="entry name" value="alpha/beta-Hydrolases"/>
    <property type="match status" value="1"/>
</dbReference>
<feature type="compositionally biased region" description="Basic and acidic residues" evidence="1">
    <location>
        <begin position="419"/>
        <end position="428"/>
    </location>
</feature>
<dbReference type="EMBL" id="LVLJ01001345">
    <property type="protein sequence ID" value="OAE30283.1"/>
    <property type="molecule type" value="Genomic_DNA"/>
</dbReference>
<name>A0A176WCB0_MARPO</name>
<dbReference type="PANTHER" id="PTHR11005">
    <property type="entry name" value="LYSOSOMAL ACID LIPASE-RELATED"/>
    <property type="match status" value="1"/>
</dbReference>
<evidence type="ECO:0000259" key="3">
    <source>
        <dbReference type="Pfam" id="PF04083"/>
    </source>
</evidence>
<feature type="compositionally biased region" description="Low complexity" evidence="1">
    <location>
        <begin position="296"/>
        <end position="310"/>
    </location>
</feature>
<feature type="region of interest" description="Disordered" evidence="1">
    <location>
        <begin position="121"/>
        <end position="314"/>
    </location>
</feature>
<evidence type="ECO:0000256" key="1">
    <source>
        <dbReference type="SAM" id="MobiDB-lite"/>
    </source>
</evidence>
<accession>A0A176WCB0</accession>
<organism evidence="4 5">
    <name type="scientific">Marchantia polymorpha subsp. ruderalis</name>
    <dbReference type="NCBI Taxonomy" id="1480154"/>
    <lineage>
        <taxon>Eukaryota</taxon>
        <taxon>Viridiplantae</taxon>
        <taxon>Streptophyta</taxon>
        <taxon>Embryophyta</taxon>
        <taxon>Marchantiophyta</taxon>
        <taxon>Marchantiopsida</taxon>
        <taxon>Marchantiidae</taxon>
        <taxon>Marchantiales</taxon>
        <taxon>Marchantiaceae</taxon>
        <taxon>Marchantia</taxon>
    </lineage>
</organism>
<feature type="compositionally biased region" description="Polar residues" evidence="1">
    <location>
        <begin position="175"/>
        <end position="186"/>
    </location>
</feature>
<gene>
    <name evidence="4" type="ORF">AXG93_2956s1360</name>
</gene>
<proteinExistence type="predicted"/>
<dbReference type="Pfam" id="PF04083">
    <property type="entry name" value="Abhydro_lipase"/>
    <property type="match status" value="1"/>
</dbReference>
<dbReference type="InterPro" id="IPR029058">
    <property type="entry name" value="AB_hydrolase_fold"/>
</dbReference>
<feature type="compositionally biased region" description="Polar residues" evidence="1">
    <location>
        <begin position="207"/>
        <end position="224"/>
    </location>
</feature>
<feature type="compositionally biased region" description="Low complexity" evidence="1">
    <location>
        <begin position="133"/>
        <end position="148"/>
    </location>
</feature>
<feature type="compositionally biased region" description="Low complexity" evidence="1">
    <location>
        <begin position="394"/>
        <end position="411"/>
    </location>
</feature>
<feature type="compositionally biased region" description="Polar residues" evidence="1">
    <location>
        <begin position="153"/>
        <end position="162"/>
    </location>
</feature>
<comment type="caution">
    <text evidence="4">The sequence shown here is derived from an EMBL/GenBank/DDBJ whole genome shotgun (WGS) entry which is preliminary data.</text>
</comment>
<feature type="compositionally biased region" description="Polar residues" evidence="1">
    <location>
        <begin position="232"/>
        <end position="260"/>
    </location>
</feature>